<evidence type="ECO:0000313" key="1">
    <source>
        <dbReference type="EMBL" id="KXB05271.1"/>
    </source>
</evidence>
<dbReference type="Pfam" id="PF13578">
    <property type="entry name" value="Methyltransf_24"/>
    <property type="match status" value="1"/>
</dbReference>
<accession>A0A133VFQ4</accession>
<dbReference type="AlphaFoldDB" id="A0A133VFQ4"/>
<protein>
    <recommendedName>
        <fullName evidence="3">Methyltransferase domain-containing protein</fullName>
    </recommendedName>
</protein>
<evidence type="ECO:0008006" key="3">
    <source>
        <dbReference type="Google" id="ProtNLM"/>
    </source>
</evidence>
<keyword evidence="2" id="KW-1185">Reference proteome</keyword>
<sequence>MSKKGYGSHPFIYEYIRNKKCRRIMEIGIADGDNAANMIEAALENFPPQRIEYFGFDKFDKKSQLQKVKNKLSEKNCKFRLYKGNSVKTISEQVENLPKMDLIFIDGGHDYPIVQKDWKNSKKLINEKTGVFFHNYNFSGPKKGVNNISKEKFSIKILDPDRDYKTALVKKRK</sequence>
<comment type="caution">
    <text evidence="1">The sequence shown here is derived from an EMBL/GenBank/DDBJ whole genome shotgun (WGS) entry which is preliminary data.</text>
</comment>
<proteinExistence type="predicted"/>
<dbReference type="InterPro" id="IPR029063">
    <property type="entry name" value="SAM-dependent_MTases_sf"/>
</dbReference>
<dbReference type="EMBL" id="LHYD01000022">
    <property type="protein sequence ID" value="KXB05271.1"/>
    <property type="molecule type" value="Genomic_DNA"/>
</dbReference>
<name>A0A133VFQ4_9EURY</name>
<dbReference type="SUPFAM" id="SSF53335">
    <property type="entry name" value="S-adenosyl-L-methionine-dependent methyltransferases"/>
    <property type="match status" value="1"/>
</dbReference>
<evidence type="ECO:0000313" key="2">
    <source>
        <dbReference type="Proteomes" id="UP000070311"/>
    </source>
</evidence>
<dbReference type="Proteomes" id="UP000070311">
    <property type="component" value="Unassembled WGS sequence"/>
</dbReference>
<dbReference type="Gene3D" id="3.40.50.150">
    <property type="entry name" value="Vaccinia Virus protein VP39"/>
    <property type="match status" value="1"/>
</dbReference>
<gene>
    <name evidence="1" type="ORF">AKJ50_01360</name>
</gene>
<reference evidence="1 2" key="1">
    <citation type="journal article" date="2016" name="Sci. Rep.">
        <title>Metabolic traits of an uncultured archaeal lineage -MSBL1- from brine pools of the Red Sea.</title>
        <authorList>
            <person name="Mwirichia R."/>
            <person name="Alam I."/>
            <person name="Rashid M."/>
            <person name="Vinu M."/>
            <person name="Ba-Alawi W."/>
            <person name="Anthony Kamau A."/>
            <person name="Kamanda Ngugi D."/>
            <person name="Goker M."/>
            <person name="Klenk H.P."/>
            <person name="Bajic V."/>
            <person name="Stingl U."/>
        </authorList>
    </citation>
    <scope>NUCLEOTIDE SEQUENCE [LARGE SCALE GENOMIC DNA]</scope>
    <source>
        <strain evidence="1">SCGC-AAA382A13</strain>
    </source>
</reference>
<organism evidence="1 2">
    <name type="scientific">candidate division MSBL1 archaeon SCGC-AAA382A13</name>
    <dbReference type="NCBI Taxonomy" id="1698279"/>
    <lineage>
        <taxon>Archaea</taxon>
        <taxon>Methanobacteriati</taxon>
        <taxon>Methanobacteriota</taxon>
        <taxon>candidate division MSBL1</taxon>
    </lineage>
</organism>